<evidence type="ECO:0000313" key="2">
    <source>
        <dbReference type="EMBL" id="KAJ7070405.1"/>
    </source>
</evidence>
<proteinExistence type="predicted"/>
<evidence type="ECO:0000256" key="1">
    <source>
        <dbReference type="SAM" id="MobiDB-lite"/>
    </source>
</evidence>
<reference evidence="2" key="1">
    <citation type="submission" date="2023-03" db="EMBL/GenBank/DDBJ databases">
        <title>Massive genome expansion in bonnet fungi (Mycena s.s.) driven by repeated elements and novel gene families across ecological guilds.</title>
        <authorList>
            <consortium name="Lawrence Berkeley National Laboratory"/>
            <person name="Harder C.B."/>
            <person name="Miyauchi S."/>
            <person name="Viragh M."/>
            <person name="Kuo A."/>
            <person name="Thoen E."/>
            <person name="Andreopoulos B."/>
            <person name="Lu D."/>
            <person name="Skrede I."/>
            <person name="Drula E."/>
            <person name="Henrissat B."/>
            <person name="Morin E."/>
            <person name="Kohler A."/>
            <person name="Barry K."/>
            <person name="LaButti K."/>
            <person name="Morin E."/>
            <person name="Salamov A."/>
            <person name="Lipzen A."/>
            <person name="Mereny Z."/>
            <person name="Hegedus B."/>
            <person name="Baldrian P."/>
            <person name="Stursova M."/>
            <person name="Weitz H."/>
            <person name="Taylor A."/>
            <person name="Grigoriev I.V."/>
            <person name="Nagy L.G."/>
            <person name="Martin F."/>
            <person name="Kauserud H."/>
        </authorList>
    </citation>
    <scope>NUCLEOTIDE SEQUENCE</scope>
    <source>
        <strain evidence="2">CBHHK173m</strain>
    </source>
</reference>
<protein>
    <submittedName>
        <fullName evidence="2">Uncharacterized protein</fullName>
    </submittedName>
</protein>
<comment type="caution">
    <text evidence="2">The sequence shown here is derived from an EMBL/GenBank/DDBJ whole genome shotgun (WGS) entry which is preliminary data.</text>
</comment>
<accession>A0AAD6TMD0</accession>
<gene>
    <name evidence="2" type="ORF">B0H15DRAFT_957713</name>
</gene>
<organism evidence="2 3">
    <name type="scientific">Mycena belliarum</name>
    <dbReference type="NCBI Taxonomy" id="1033014"/>
    <lineage>
        <taxon>Eukaryota</taxon>
        <taxon>Fungi</taxon>
        <taxon>Dikarya</taxon>
        <taxon>Basidiomycota</taxon>
        <taxon>Agaricomycotina</taxon>
        <taxon>Agaricomycetes</taxon>
        <taxon>Agaricomycetidae</taxon>
        <taxon>Agaricales</taxon>
        <taxon>Marasmiineae</taxon>
        <taxon>Mycenaceae</taxon>
        <taxon>Mycena</taxon>
    </lineage>
</organism>
<keyword evidence="3" id="KW-1185">Reference proteome</keyword>
<feature type="compositionally biased region" description="Low complexity" evidence="1">
    <location>
        <begin position="47"/>
        <end position="102"/>
    </location>
</feature>
<feature type="region of interest" description="Disordered" evidence="1">
    <location>
        <begin position="263"/>
        <end position="311"/>
    </location>
</feature>
<evidence type="ECO:0000313" key="3">
    <source>
        <dbReference type="Proteomes" id="UP001222325"/>
    </source>
</evidence>
<sequence length="329" mass="34784">MEMPPTTYALPQTHRAHLIRSTRKLGALLGETPLLLDTSPAHTHGRSLSASSTSSIGSDGSIASKRSGRVFSSSPGPPRSSSLAVAEPRSPNAPRTTPTARPRLYLRLAAARPVSLLPASPLTPRFASATGGGSASPRTPTFSPDLAAARRRRMAKLVRTLGADVPPALVFAAARKDERAPVRDSPDNPWCPADGLASPTREAAAMCADDDDDEWIDIDCPPSAYQPHAIPFPTFPSASRAPSRADDARFLARHVRVDFDLAADSPATTPSSDCASDSDSRSESRYAGGHGVKASTHRREQGWSGEWSAGTRGVGMADVVRGLRGLRVK</sequence>
<name>A0AAD6TMD0_9AGAR</name>
<dbReference type="Proteomes" id="UP001222325">
    <property type="component" value="Unassembled WGS sequence"/>
</dbReference>
<feature type="region of interest" description="Disordered" evidence="1">
    <location>
        <begin position="38"/>
        <end position="102"/>
    </location>
</feature>
<dbReference type="EMBL" id="JARJCN010000130">
    <property type="protein sequence ID" value="KAJ7070405.1"/>
    <property type="molecule type" value="Genomic_DNA"/>
</dbReference>
<dbReference type="AlphaFoldDB" id="A0AAD6TMD0"/>